<proteinExistence type="predicted"/>
<protein>
    <submittedName>
        <fullName evidence="2">Uncharacterized protein</fullName>
    </submittedName>
</protein>
<feature type="chain" id="PRO_5043538134" evidence="1">
    <location>
        <begin position="22"/>
        <end position="315"/>
    </location>
</feature>
<dbReference type="EMBL" id="AP028654">
    <property type="protein sequence ID" value="BEP29716.1"/>
    <property type="molecule type" value="Genomic_DNA"/>
</dbReference>
<reference evidence="2 3" key="1">
    <citation type="submission" date="2023-08" db="EMBL/GenBank/DDBJ databases">
        <title>Helicovermis profunda gen. nov., sp. nov., a novel mesophilic, fermentative bacterium within the Bacillota from a deep-sea hydrothermal vent chimney.</title>
        <authorList>
            <person name="Miyazaki U."/>
            <person name="Mizutani D."/>
            <person name="Hashimoto Y."/>
            <person name="Tame A."/>
            <person name="Sawayama S."/>
            <person name="Miyazaki J."/>
            <person name="Takai K."/>
            <person name="Nakagawa S."/>
        </authorList>
    </citation>
    <scope>NUCLEOTIDE SEQUENCE [LARGE SCALE GENOMIC DNA]</scope>
    <source>
        <strain evidence="2 3">S502</strain>
    </source>
</reference>
<organism evidence="2 3">
    <name type="scientific">Helicovermis profundi</name>
    <dbReference type="NCBI Taxonomy" id="3065157"/>
    <lineage>
        <taxon>Bacteria</taxon>
        <taxon>Bacillati</taxon>
        <taxon>Bacillota</taxon>
        <taxon>Clostridia</taxon>
        <taxon>Helicovermis</taxon>
    </lineage>
</organism>
<evidence type="ECO:0000313" key="2">
    <source>
        <dbReference type="EMBL" id="BEP29716.1"/>
    </source>
</evidence>
<dbReference type="Proteomes" id="UP001321786">
    <property type="component" value="Chromosome"/>
</dbReference>
<name>A0AAU9E4X1_9FIRM</name>
<dbReference type="AlphaFoldDB" id="A0AAU9E4X1"/>
<keyword evidence="1" id="KW-0732">Signal</keyword>
<dbReference type="KEGG" id="hprf:HLPR_20470"/>
<evidence type="ECO:0000256" key="1">
    <source>
        <dbReference type="SAM" id="SignalP"/>
    </source>
</evidence>
<dbReference type="RefSeq" id="WP_338535336.1">
    <property type="nucleotide sequence ID" value="NZ_AP028654.1"/>
</dbReference>
<gene>
    <name evidence="2" type="ORF">HLPR_20470</name>
</gene>
<sequence>MKRKIIFLILVIFLFSGCSNIENNTDKRYKVKVIDNTENEAIILGGDIKGEFNILLSKTPSEKEVLDYIDKYIVSSDSETNDYLIYGFERVQKKNIKRRVNNFFRGNIQEKFSEEDYLRKNYVEIDKIEDLSYLQDKELRSFVLEYLQIGYKIIGKNGVFYPEINYDFYLKYKKDLSLETNIYFELMQKEYASIVINDGSLNITWDEVFKRILLAEKYVTNYKSAEKYDEVSELYKKYVEIYLFGTPNTPAFDGNNKLKKYLKQSYDNVYLENLSSIFVLKLREYFKLLKQSNYYLDDVVDKYRSDIRENINQKK</sequence>
<dbReference type="PROSITE" id="PS51257">
    <property type="entry name" value="PROKAR_LIPOPROTEIN"/>
    <property type="match status" value="1"/>
</dbReference>
<evidence type="ECO:0000313" key="3">
    <source>
        <dbReference type="Proteomes" id="UP001321786"/>
    </source>
</evidence>
<feature type="signal peptide" evidence="1">
    <location>
        <begin position="1"/>
        <end position="21"/>
    </location>
</feature>
<keyword evidence="3" id="KW-1185">Reference proteome</keyword>
<accession>A0AAU9E4X1</accession>